<dbReference type="GO" id="GO:0005634">
    <property type="term" value="C:nucleus"/>
    <property type="evidence" value="ECO:0007669"/>
    <property type="project" value="TreeGrafter"/>
</dbReference>
<accession>A0AAV1DPC1</accession>
<evidence type="ECO:0000256" key="5">
    <source>
        <dbReference type="ARBA" id="ARBA00022801"/>
    </source>
</evidence>
<dbReference type="PROSITE" id="PS00518">
    <property type="entry name" value="ZF_RING_1"/>
    <property type="match status" value="1"/>
</dbReference>
<dbReference type="InterPro" id="IPR000330">
    <property type="entry name" value="SNF2_N"/>
</dbReference>
<evidence type="ECO:0000256" key="6">
    <source>
        <dbReference type="ARBA" id="ARBA00022806"/>
    </source>
</evidence>
<keyword evidence="5" id="KW-0378">Hydrolase</keyword>
<dbReference type="GO" id="GO:0004386">
    <property type="term" value="F:helicase activity"/>
    <property type="evidence" value="ECO:0007669"/>
    <property type="project" value="UniProtKB-KW"/>
</dbReference>
<keyword evidence="8" id="KW-0067">ATP-binding</keyword>
<gene>
    <name evidence="13" type="ORF">OLC1_LOCUS17408</name>
</gene>
<feature type="region of interest" description="Disordered" evidence="10">
    <location>
        <begin position="84"/>
        <end position="135"/>
    </location>
</feature>
<feature type="region of interest" description="Disordered" evidence="10">
    <location>
        <begin position="1"/>
        <end position="45"/>
    </location>
</feature>
<dbReference type="GO" id="GO:0008270">
    <property type="term" value="F:zinc ion binding"/>
    <property type="evidence" value="ECO:0007669"/>
    <property type="project" value="UniProtKB-KW"/>
</dbReference>
<dbReference type="InterPro" id="IPR038718">
    <property type="entry name" value="SNF2-like_sf"/>
</dbReference>
<dbReference type="GO" id="GO:0008094">
    <property type="term" value="F:ATP-dependent activity, acting on DNA"/>
    <property type="evidence" value="ECO:0007669"/>
    <property type="project" value="TreeGrafter"/>
</dbReference>
<dbReference type="Pfam" id="PF00271">
    <property type="entry name" value="Helicase_C"/>
    <property type="match status" value="1"/>
</dbReference>
<dbReference type="GO" id="GO:0005524">
    <property type="term" value="F:ATP binding"/>
    <property type="evidence" value="ECO:0007669"/>
    <property type="project" value="UniProtKB-KW"/>
</dbReference>
<dbReference type="Gene3D" id="3.30.40.10">
    <property type="entry name" value="Zinc/RING finger domain, C3HC4 (zinc finger)"/>
    <property type="match status" value="1"/>
</dbReference>
<evidence type="ECO:0000256" key="2">
    <source>
        <dbReference type="ARBA" id="ARBA00022723"/>
    </source>
</evidence>
<evidence type="ECO:0000256" key="8">
    <source>
        <dbReference type="ARBA" id="ARBA00022840"/>
    </source>
</evidence>
<dbReference type="InterPro" id="IPR027417">
    <property type="entry name" value="P-loop_NTPase"/>
</dbReference>
<evidence type="ECO:0000313" key="13">
    <source>
        <dbReference type="EMBL" id="CAI9109534.1"/>
    </source>
</evidence>
<name>A0AAV1DPC1_OLDCO</name>
<evidence type="ECO:0000256" key="3">
    <source>
        <dbReference type="ARBA" id="ARBA00022741"/>
    </source>
</evidence>
<dbReference type="PROSITE" id="PS51194">
    <property type="entry name" value="HELICASE_CTER"/>
    <property type="match status" value="1"/>
</dbReference>
<dbReference type="InterPro" id="IPR049730">
    <property type="entry name" value="SNF2/RAD54-like_C"/>
</dbReference>
<evidence type="ECO:0000256" key="9">
    <source>
        <dbReference type="PROSITE-ProRule" id="PRU00175"/>
    </source>
</evidence>
<dbReference type="InterPro" id="IPR050628">
    <property type="entry name" value="SNF2_RAD54_helicase_TF"/>
</dbReference>
<evidence type="ECO:0000313" key="14">
    <source>
        <dbReference type="Proteomes" id="UP001161247"/>
    </source>
</evidence>
<dbReference type="GO" id="GO:0006281">
    <property type="term" value="P:DNA repair"/>
    <property type="evidence" value="ECO:0007669"/>
    <property type="project" value="TreeGrafter"/>
</dbReference>
<keyword evidence="6" id="KW-0347">Helicase</keyword>
<dbReference type="CDD" id="cd18008">
    <property type="entry name" value="DEXDc_SHPRH-like"/>
    <property type="match status" value="1"/>
</dbReference>
<dbReference type="CDD" id="cd18793">
    <property type="entry name" value="SF2_C_SNF"/>
    <property type="match status" value="1"/>
</dbReference>
<dbReference type="Gene3D" id="3.40.50.10810">
    <property type="entry name" value="Tandem AAA-ATPase domain"/>
    <property type="match status" value="2"/>
</dbReference>
<protein>
    <submittedName>
        <fullName evidence="13">OLC1v1009369C1</fullName>
    </submittedName>
</protein>
<dbReference type="PANTHER" id="PTHR45626">
    <property type="entry name" value="TRANSCRIPTION TERMINATION FACTOR 2-RELATED"/>
    <property type="match status" value="1"/>
</dbReference>
<dbReference type="AlphaFoldDB" id="A0AAV1DPC1"/>
<reference evidence="13" key="1">
    <citation type="submission" date="2023-03" db="EMBL/GenBank/DDBJ databases">
        <authorList>
            <person name="Julca I."/>
        </authorList>
    </citation>
    <scope>NUCLEOTIDE SEQUENCE</scope>
</reference>
<dbReference type="InterPro" id="IPR014001">
    <property type="entry name" value="Helicase_ATP-bd"/>
</dbReference>
<evidence type="ECO:0000256" key="7">
    <source>
        <dbReference type="ARBA" id="ARBA00022833"/>
    </source>
</evidence>
<keyword evidence="3" id="KW-0547">Nucleotide-binding</keyword>
<dbReference type="Proteomes" id="UP001161247">
    <property type="component" value="Chromosome 6"/>
</dbReference>
<dbReference type="SMART" id="SM00487">
    <property type="entry name" value="DEXDc"/>
    <property type="match status" value="1"/>
</dbReference>
<dbReference type="PANTHER" id="PTHR45626:SF24">
    <property type="entry name" value="HELICASE-LIKE TRANSCRIPTION FACTOR CHR28-RELATED"/>
    <property type="match status" value="1"/>
</dbReference>
<dbReference type="Pfam" id="PF00176">
    <property type="entry name" value="SNF2-rel_dom"/>
    <property type="match status" value="1"/>
</dbReference>
<evidence type="ECO:0000256" key="10">
    <source>
        <dbReference type="SAM" id="MobiDB-lite"/>
    </source>
</evidence>
<dbReference type="Gene3D" id="3.40.50.300">
    <property type="entry name" value="P-loop containing nucleotide triphosphate hydrolases"/>
    <property type="match status" value="1"/>
</dbReference>
<feature type="compositionally biased region" description="Polar residues" evidence="10">
    <location>
        <begin position="89"/>
        <end position="109"/>
    </location>
</feature>
<organism evidence="13 14">
    <name type="scientific">Oldenlandia corymbosa var. corymbosa</name>
    <dbReference type="NCBI Taxonomy" id="529605"/>
    <lineage>
        <taxon>Eukaryota</taxon>
        <taxon>Viridiplantae</taxon>
        <taxon>Streptophyta</taxon>
        <taxon>Embryophyta</taxon>
        <taxon>Tracheophyta</taxon>
        <taxon>Spermatophyta</taxon>
        <taxon>Magnoliopsida</taxon>
        <taxon>eudicotyledons</taxon>
        <taxon>Gunneridae</taxon>
        <taxon>Pentapetalae</taxon>
        <taxon>asterids</taxon>
        <taxon>lamiids</taxon>
        <taxon>Gentianales</taxon>
        <taxon>Rubiaceae</taxon>
        <taxon>Rubioideae</taxon>
        <taxon>Spermacoceae</taxon>
        <taxon>Hedyotis-Oldenlandia complex</taxon>
        <taxon>Oldenlandia</taxon>
    </lineage>
</organism>
<dbReference type="InterPro" id="IPR017907">
    <property type="entry name" value="Znf_RING_CS"/>
</dbReference>
<keyword evidence="14" id="KW-1185">Reference proteome</keyword>
<dbReference type="InterPro" id="IPR013083">
    <property type="entry name" value="Znf_RING/FYVE/PHD"/>
</dbReference>
<dbReference type="GO" id="GO:0016787">
    <property type="term" value="F:hydrolase activity"/>
    <property type="evidence" value="ECO:0007669"/>
    <property type="project" value="UniProtKB-KW"/>
</dbReference>
<dbReference type="SUPFAM" id="SSF52540">
    <property type="entry name" value="P-loop containing nucleoside triphosphate hydrolases"/>
    <property type="match status" value="2"/>
</dbReference>
<dbReference type="InterPro" id="IPR001841">
    <property type="entry name" value="Znf_RING"/>
</dbReference>
<sequence>MNPVKPEEDYSGFHYSSTRNLNSKVGSSSYPFPRPDPVVVLHDYPGSYCPSGINPNWNSGSSSYSSRQNSSCFSSGLNTVKQEDYPGSYNYSSSTNQNGHSRRPQSGGTKKSFSGDGKPGSSKSGAGDSDGESRKADDRALFKEALKDLNQPTTEIDVPEGILSVPLIRHQKIALAWMMEKEKGHGICIGGILADDQGLGKTVSMIALIQMHRPLQQTHKTEKKVPAAVVKPPEGLILVDEDTAPGAVKTEQFVKLEVKSENVEEVPSVNTGVLRQWARELDEKVAEESKLSVLVYHGSKRTLDPFELAKYDVVLTTYAFVSMEVRKQPVPDNKKKKNHRVKVARACFSLRANTRWLLSGTALQNEIKELYSYFRFLRHDPYSNFIKFVKGFQKPKCGGSGYQRIRMVLKPIMLRRTKETLIDGTVEDNWSIILLMVLRLRQACDHPMLVKNSYKKIVSRDALKTGLTLPKEKRQSLLEVLKSPFAVCGLCGDPTPELVVVTICGHVYCFECVINHLTEVESITCPDAGCNEDIGMDSIFTEEILKECLSDDIDDDSSSSPSNDEEVLIIPKNQSSSKINAALQVLKSCCKVPSISSPQENESQISNPAKTIVFSQWTSILDLVEEELRRTNLKYRRLDGTMSLIARDLAVKDFNTNPEVVVILLSLKAGNLGLNMVAANHVILLDPWWNPTTEDQAVDRAHRIGQTSPVTVTRLISQQTIEDRVLMLQHKKRKLVSDVIGEDPRQGSASALTVNDLKMLFNVR</sequence>
<comment type="similarity">
    <text evidence="1">Belongs to the SNF2/RAD54 helicase family. RAD16 subfamily.</text>
</comment>
<keyword evidence="4 9" id="KW-0863">Zinc-finger</keyword>
<keyword evidence="7" id="KW-0862">Zinc</keyword>
<dbReference type="SUPFAM" id="SSF57850">
    <property type="entry name" value="RING/U-box"/>
    <property type="match status" value="1"/>
</dbReference>
<feature type="compositionally biased region" description="Polar residues" evidence="10">
    <location>
        <begin position="14"/>
        <end position="30"/>
    </location>
</feature>
<dbReference type="SMART" id="SM00490">
    <property type="entry name" value="HELICc"/>
    <property type="match status" value="1"/>
</dbReference>
<proteinExistence type="inferred from homology"/>
<feature type="domain" description="RING-type" evidence="11">
    <location>
        <begin position="488"/>
        <end position="526"/>
    </location>
</feature>
<feature type="domain" description="Helicase C-terminal" evidence="12">
    <location>
        <begin position="591"/>
        <end position="758"/>
    </location>
</feature>
<evidence type="ECO:0000256" key="4">
    <source>
        <dbReference type="ARBA" id="ARBA00022771"/>
    </source>
</evidence>
<dbReference type="PROSITE" id="PS50089">
    <property type="entry name" value="ZF_RING_2"/>
    <property type="match status" value="1"/>
</dbReference>
<feature type="compositionally biased region" description="Low complexity" evidence="10">
    <location>
        <begin position="110"/>
        <end position="127"/>
    </location>
</feature>
<dbReference type="InterPro" id="IPR001650">
    <property type="entry name" value="Helicase_C-like"/>
</dbReference>
<evidence type="ECO:0000256" key="1">
    <source>
        <dbReference type="ARBA" id="ARBA00008438"/>
    </source>
</evidence>
<evidence type="ECO:0000259" key="12">
    <source>
        <dbReference type="PROSITE" id="PS51194"/>
    </source>
</evidence>
<evidence type="ECO:0000259" key="11">
    <source>
        <dbReference type="PROSITE" id="PS50089"/>
    </source>
</evidence>
<dbReference type="EMBL" id="OX459123">
    <property type="protein sequence ID" value="CAI9109534.1"/>
    <property type="molecule type" value="Genomic_DNA"/>
</dbReference>
<keyword evidence="2" id="KW-0479">Metal-binding</keyword>